<dbReference type="EMBL" id="BARU01023696">
    <property type="protein sequence ID" value="GAH56154.1"/>
    <property type="molecule type" value="Genomic_DNA"/>
</dbReference>
<dbReference type="PANTHER" id="PTHR23090">
    <property type="entry name" value="NH 3 /GLUTAMINE-DEPENDENT NAD + SYNTHETASE"/>
    <property type="match status" value="1"/>
</dbReference>
<dbReference type="CDD" id="cd07570">
    <property type="entry name" value="GAT_Gln-NAD-synth"/>
    <property type="match status" value="1"/>
</dbReference>
<dbReference type="InterPro" id="IPR003010">
    <property type="entry name" value="C-N_Hydrolase"/>
</dbReference>
<evidence type="ECO:0000313" key="7">
    <source>
        <dbReference type="EMBL" id="GAH56154.1"/>
    </source>
</evidence>
<dbReference type="GO" id="GO:0003952">
    <property type="term" value="F:NAD+ synthase (glutamine-hydrolyzing) activity"/>
    <property type="evidence" value="ECO:0007669"/>
    <property type="project" value="InterPro"/>
</dbReference>
<dbReference type="Pfam" id="PF00795">
    <property type="entry name" value="CN_hydrolase"/>
    <property type="match status" value="1"/>
</dbReference>
<keyword evidence="2" id="KW-0436">Ligase</keyword>
<dbReference type="InterPro" id="IPR036526">
    <property type="entry name" value="C-N_Hydrolase_sf"/>
</dbReference>
<dbReference type="GO" id="GO:0005524">
    <property type="term" value="F:ATP binding"/>
    <property type="evidence" value="ECO:0007669"/>
    <property type="project" value="UniProtKB-KW"/>
</dbReference>
<keyword evidence="4" id="KW-0067">ATP-binding</keyword>
<proteinExistence type="predicted"/>
<dbReference type="InterPro" id="IPR014729">
    <property type="entry name" value="Rossmann-like_a/b/a_fold"/>
</dbReference>
<comment type="pathway">
    <text evidence="1">Cofactor biosynthesis; NAD(+) biosynthesis.</text>
</comment>
<dbReference type="UniPathway" id="UPA00253"/>
<evidence type="ECO:0000259" key="6">
    <source>
        <dbReference type="PROSITE" id="PS50263"/>
    </source>
</evidence>
<dbReference type="Gene3D" id="3.60.110.10">
    <property type="entry name" value="Carbon-nitrogen hydrolase"/>
    <property type="match status" value="1"/>
</dbReference>
<organism evidence="7">
    <name type="scientific">marine sediment metagenome</name>
    <dbReference type="NCBI Taxonomy" id="412755"/>
    <lineage>
        <taxon>unclassified sequences</taxon>
        <taxon>metagenomes</taxon>
        <taxon>ecological metagenomes</taxon>
    </lineage>
</organism>
<evidence type="ECO:0000256" key="3">
    <source>
        <dbReference type="ARBA" id="ARBA00022741"/>
    </source>
</evidence>
<accession>X1HQP7</accession>
<dbReference type="AlphaFoldDB" id="X1HQP7"/>
<evidence type="ECO:0000256" key="1">
    <source>
        <dbReference type="ARBA" id="ARBA00004790"/>
    </source>
</evidence>
<evidence type="ECO:0000256" key="4">
    <source>
        <dbReference type="ARBA" id="ARBA00022840"/>
    </source>
</evidence>
<dbReference type="GO" id="GO:0004359">
    <property type="term" value="F:glutaminase activity"/>
    <property type="evidence" value="ECO:0007669"/>
    <property type="project" value="InterPro"/>
</dbReference>
<dbReference type="InterPro" id="IPR022310">
    <property type="entry name" value="NAD/GMP_synthase"/>
</dbReference>
<dbReference type="Gene3D" id="3.40.50.620">
    <property type="entry name" value="HUPs"/>
    <property type="match status" value="1"/>
</dbReference>
<feature type="domain" description="CN hydrolase" evidence="6">
    <location>
        <begin position="1"/>
        <end position="156"/>
    </location>
</feature>
<keyword evidence="5" id="KW-0520">NAD</keyword>
<dbReference type="PROSITE" id="PS50263">
    <property type="entry name" value="CN_HYDROLASE"/>
    <property type="match status" value="1"/>
</dbReference>
<protein>
    <recommendedName>
        <fullName evidence="6">CN hydrolase domain-containing protein</fullName>
    </recommendedName>
</protein>
<evidence type="ECO:0000256" key="5">
    <source>
        <dbReference type="ARBA" id="ARBA00023027"/>
    </source>
</evidence>
<feature type="non-terminal residue" evidence="7">
    <location>
        <position position="277"/>
    </location>
</feature>
<name>X1HQP7_9ZZZZ</name>
<comment type="caution">
    <text evidence="7">The sequence shown here is derived from an EMBL/GenBank/DDBJ whole genome shotgun (WGS) entry which is preliminary data.</text>
</comment>
<dbReference type="Pfam" id="PF02540">
    <property type="entry name" value="NAD_synthase"/>
    <property type="match status" value="1"/>
</dbReference>
<evidence type="ECO:0000256" key="2">
    <source>
        <dbReference type="ARBA" id="ARBA00022598"/>
    </source>
</evidence>
<dbReference type="SUPFAM" id="SSF56317">
    <property type="entry name" value="Carbon-nitrogen hydrolase"/>
    <property type="match status" value="1"/>
</dbReference>
<dbReference type="GO" id="GO:0005737">
    <property type="term" value="C:cytoplasm"/>
    <property type="evidence" value="ECO:0007669"/>
    <property type="project" value="InterPro"/>
</dbReference>
<gene>
    <name evidence="7" type="ORF">S03H2_38435</name>
</gene>
<keyword evidence="3" id="KW-0547">Nucleotide-binding</keyword>
<dbReference type="GO" id="GO:0009435">
    <property type="term" value="P:NAD+ biosynthetic process"/>
    <property type="evidence" value="ECO:0007669"/>
    <property type="project" value="UniProtKB-UniPathway"/>
</dbReference>
<sequence>SNNDIYNAAAMIYDQKLVDVYHKNHLTNHGVFDENRYFQAGTECPIFIIYDIGVGVTISEDMWYEAGPATVQAYAGAKLLVNISASPYHAGKGDFRERMLTTRAIDNAAIVAYNNLVGGQDELVFDGNSLIINEKGKVIARGKQFGEELIVTDLNLESVFRSQLHEPQRRKEPPLVKREWGQAAKIEMSSKYPMIAKPPLPPRQIEPLDKLAEIYQALVLGTGDYVRKNGFKKVVIGLSGGLDSSLVAAIAVDALGADNVVGVSMPSRYSSPGSKSD</sequence>
<feature type="non-terminal residue" evidence="7">
    <location>
        <position position="1"/>
    </location>
</feature>
<dbReference type="InterPro" id="IPR003694">
    <property type="entry name" value="NAD_synthase"/>
</dbReference>
<dbReference type="SUPFAM" id="SSF52402">
    <property type="entry name" value="Adenine nucleotide alpha hydrolases-like"/>
    <property type="match status" value="1"/>
</dbReference>
<dbReference type="CDD" id="cd00553">
    <property type="entry name" value="NAD_synthase"/>
    <property type="match status" value="1"/>
</dbReference>
<reference evidence="7" key="1">
    <citation type="journal article" date="2014" name="Front. Microbiol.">
        <title>High frequency of phylogenetically diverse reductive dehalogenase-homologous genes in deep subseafloor sedimentary metagenomes.</title>
        <authorList>
            <person name="Kawai M."/>
            <person name="Futagami T."/>
            <person name="Toyoda A."/>
            <person name="Takaki Y."/>
            <person name="Nishi S."/>
            <person name="Hori S."/>
            <person name="Arai W."/>
            <person name="Tsubouchi T."/>
            <person name="Morono Y."/>
            <person name="Uchiyama I."/>
            <person name="Ito T."/>
            <person name="Fujiyama A."/>
            <person name="Inagaki F."/>
            <person name="Takami H."/>
        </authorList>
    </citation>
    <scope>NUCLEOTIDE SEQUENCE</scope>
    <source>
        <strain evidence="7">Expedition CK06-06</strain>
    </source>
</reference>
<dbReference type="PANTHER" id="PTHR23090:SF9">
    <property type="entry name" value="GLUTAMINE-DEPENDENT NAD(+) SYNTHETASE"/>
    <property type="match status" value="1"/>
</dbReference>